<organism evidence="5 6">
    <name type="scientific">Alistipes hominis</name>
    <dbReference type="NCBI Taxonomy" id="2763015"/>
    <lineage>
        <taxon>Bacteria</taxon>
        <taxon>Pseudomonadati</taxon>
        <taxon>Bacteroidota</taxon>
        <taxon>Bacteroidia</taxon>
        <taxon>Bacteroidales</taxon>
        <taxon>Rikenellaceae</taxon>
        <taxon>Alistipes</taxon>
    </lineage>
</organism>
<dbReference type="Proteomes" id="UP000636891">
    <property type="component" value="Unassembled WGS sequence"/>
</dbReference>
<dbReference type="SUPFAM" id="SSF55186">
    <property type="entry name" value="ThrRS/AlaRS common domain"/>
    <property type="match status" value="1"/>
</dbReference>
<evidence type="ECO:0000313" key="6">
    <source>
        <dbReference type="Proteomes" id="UP000636891"/>
    </source>
</evidence>
<name>A0ABR7CKP7_9BACT</name>
<dbReference type="RefSeq" id="WP_055202694.1">
    <property type="nucleotide sequence ID" value="NZ_JACOOK010000002.1"/>
</dbReference>
<keyword evidence="3" id="KW-0862">Zinc</keyword>
<reference evidence="5 6" key="1">
    <citation type="submission" date="2020-08" db="EMBL/GenBank/DDBJ databases">
        <title>Genome public.</title>
        <authorList>
            <person name="Liu C."/>
            <person name="Sun Q."/>
        </authorList>
    </citation>
    <scope>NUCLEOTIDE SEQUENCE [LARGE SCALE GENOMIC DNA]</scope>
    <source>
        <strain evidence="5 6">New-7</strain>
    </source>
</reference>
<feature type="domain" description="Threonyl/alanyl tRNA synthetase SAD" evidence="4">
    <location>
        <begin position="105"/>
        <end position="147"/>
    </location>
</feature>
<dbReference type="Gene3D" id="3.30.980.10">
    <property type="entry name" value="Threonyl-trna Synthetase, Chain A, domain 2"/>
    <property type="match status" value="1"/>
</dbReference>
<dbReference type="Pfam" id="PF07973">
    <property type="entry name" value="tRNA_SAD"/>
    <property type="match status" value="1"/>
</dbReference>
<evidence type="ECO:0000313" key="5">
    <source>
        <dbReference type="EMBL" id="MBC5616228.1"/>
    </source>
</evidence>
<sequence>MNQIEQTPNGKDYFEPMHSAEHLINGAIARTLGCGRAFSTHIEKKKSKCDFRFHRNLTPEELTGIERTVNEQIASHADVRDEILTAAEAAARYNLSRLPEGATTVRIVHIGDFDSCPCIGAHVSNTAEIPPVRLISSDCADGVLRVRFKFVK</sequence>
<evidence type="ECO:0000256" key="2">
    <source>
        <dbReference type="ARBA" id="ARBA00022723"/>
    </source>
</evidence>
<dbReference type="EMBL" id="JACOOK010000002">
    <property type="protein sequence ID" value="MBC5616228.1"/>
    <property type="molecule type" value="Genomic_DNA"/>
</dbReference>
<dbReference type="SMART" id="SM00863">
    <property type="entry name" value="tRNA_SAD"/>
    <property type="match status" value="1"/>
</dbReference>
<evidence type="ECO:0000256" key="1">
    <source>
        <dbReference type="ARBA" id="ARBA00001947"/>
    </source>
</evidence>
<dbReference type="PANTHER" id="PTHR43462">
    <property type="entry name" value="ALANYL-TRNA EDITING PROTEIN"/>
    <property type="match status" value="1"/>
</dbReference>
<proteinExistence type="predicted"/>
<comment type="caution">
    <text evidence="5">The sequence shown here is derived from an EMBL/GenBank/DDBJ whole genome shotgun (WGS) entry which is preliminary data.</text>
</comment>
<dbReference type="InterPro" id="IPR012947">
    <property type="entry name" value="tRNA_SAD"/>
</dbReference>
<comment type="cofactor">
    <cofactor evidence="1">
        <name>Zn(2+)</name>
        <dbReference type="ChEBI" id="CHEBI:29105"/>
    </cofactor>
</comment>
<dbReference type="InterPro" id="IPR018163">
    <property type="entry name" value="Thr/Ala-tRNA-synth_IIc_edit"/>
</dbReference>
<accession>A0ABR7CKP7</accession>
<evidence type="ECO:0000259" key="4">
    <source>
        <dbReference type="SMART" id="SM00863"/>
    </source>
</evidence>
<evidence type="ECO:0000256" key="3">
    <source>
        <dbReference type="ARBA" id="ARBA00022833"/>
    </source>
</evidence>
<dbReference type="PANTHER" id="PTHR43462:SF1">
    <property type="entry name" value="ALANYL-TRNA EDITING PROTEIN AARSD1"/>
    <property type="match status" value="1"/>
</dbReference>
<keyword evidence="6" id="KW-1185">Reference proteome</keyword>
<protein>
    <recommendedName>
        <fullName evidence="4">Threonyl/alanyl tRNA synthetase SAD domain-containing protein</fullName>
    </recommendedName>
</protein>
<gene>
    <name evidence="5" type="ORF">H8S08_04230</name>
</gene>
<dbReference type="InterPro" id="IPR051335">
    <property type="entry name" value="Alanyl-tRNA_Editing_Enzymes"/>
</dbReference>
<keyword evidence="2" id="KW-0479">Metal-binding</keyword>